<dbReference type="KEGG" id="pre:PCA10_01710"/>
<feature type="domain" description="IcmF-related" evidence="3">
    <location>
        <begin position="393"/>
        <end position="708"/>
    </location>
</feature>
<evidence type="ECO:0000313" key="6">
    <source>
        <dbReference type="Proteomes" id="UP000015503"/>
    </source>
</evidence>
<feature type="domain" description="Type VI secretion system component TssM1 helical" evidence="4">
    <location>
        <begin position="855"/>
        <end position="958"/>
    </location>
</feature>
<dbReference type="AlphaFoldDB" id="S6AL05"/>
<evidence type="ECO:0000259" key="4">
    <source>
        <dbReference type="Pfam" id="PF21070"/>
    </source>
</evidence>
<evidence type="ECO:0008006" key="7">
    <source>
        <dbReference type="Google" id="ProtNLM"/>
    </source>
</evidence>
<dbReference type="InterPro" id="IPR053156">
    <property type="entry name" value="T6SS_TssM-like"/>
</dbReference>
<evidence type="ECO:0000259" key="2">
    <source>
        <dbReference type="Pfam" id="PF06744"/>
    </source>
</evidence>
<dbReference type="eggNOG" id="COG3523">
    <property type="taxonomic scope" value="Bacteria"/>
</dbReference>
<protein>
    <recommendedName>
        <fullName evidence="7">Type VI secretion protein VasK</fullName>
    </recommendedName>
</protein>
<evidence type="ECO:0000313" key="5">
    <source>
        <dbReference type="EMBL" id="BAN45903.1"/>
    </source>
</evidence>
<dbReference type="InterPro" id="IPR048677">
    <property type="entry name" value="TssM1_hel"/>
</dbReference>
<evidence type="ECO:0000256" key="1">
    <source>
        <dbReference type="SAM" id="Phobius"/>
    </source>
</evidence>
<keyword evidence="1" id="KW-0812">Transmembrane</keyword>
<dbReference type="PATRIC" id="fig|1245471.3.peg.167"/>
<dbReference type="PROSITE" id="PS51257">
    <property type="entry name" value="PROKAR_LIPOPROTEIN"/>
    <property type="match status" value="1"/>
</dbReference>
<dbReference type="InterPro" id="IPR009612">
    <property type="entry name" value="IcmF-rel"/>
</dbReference>
<dbReference type="Pfam" id="PF21070">
    <property type="entry name" value="IcmF_helical"/>
    <property type="match status" value="1"/>
</dbReference>
<keyword evidence="1" id="KW-1133">Transmembrane helix</keyword>
<dbReference type="HOGENOM" id="CLU_003353_0_0_6"/>
<sequence>MYRVLGYLAVITLLVLAGCVLYLLLGESLDLPSLPLSRLLLWAALGWLILGAFCPLYLWAWERLTIGLARRVTGDMPAADEAPTKLKSGSGNALPALRTHLQENIGLFWRHKVRLLLVLGEPDEVRAIAPALAEQQWLEGDGAVLLWGGDGSNEALLEQWRRLRPRRPLDAIVWALNPEQSADSDYLGRYLGHLQALTRRLRWRAPLHFWEVRRSDWMQPAADAEVGCLLAAHAGQAQLEDQLDRLLQPLREQGLARMRGDNREDFLLRLAHDLQHHGIARWQRAWAQLRRGPGLLPRGLWFSLALPAAPGGAKHAWQAHPAWRGVLDNKALGGRVQGWTWPRIGTALALGLAVLWGLGLLLSFVGNRAQVAELETVLAALDQPREGDEHVLALNELVHELDRLDHRAQHGVPWYQGFGLSQNDALLAALWPRYQAANNRLLRDPAAARLESGLRELLALPPGSPERALHVQGAHASLKAYLMMARPERADAAFLGKTLAALEPERAGIGDGVWQGIAPNLWRFYAEQLAAHPEWRIEADAALIAQARQVLLGQLGQRNGEASLYEAVLEATASQYPPLGLQQLVGDTDAQWLFSTDAEVPGVFTRQAWEGRVRKAIDEAASARREEIDWVLSDDQSQVAAELSPEALRERLTARYFQDYGNAWLGVLNSLRWQPANSLAEVIDQLTLMADVRQSPLIALMNTLAYQGQAGTRRQALGDSLVQSAQKLIGQDQAPVIDVQALAPEGPLDDSFGPLLALLGKGDALAGEDRLSLQAFLTRVTRVRLKLQQVSTSPDPQAMIQDLAQTVFQGRSVDLADTQAYGSLVAASLGSEWNGFGQALFVQPLDQAWRRILQPSAAGLNAQWQRAIVAPWDAAFAGRYPFAATASDASLPMLGLMIRGDSGRIDQFLARQLGGVLRKEGHRWVPEAAQSQGLRFNPEFLAAVNRLNDLADVLYTDGGMGIGFELQAKPVRDVEQTTFILDGNRLTYFNQRERWQRFTWPGTGDHPGANLRWTSVKAGERLFGDYPGTWGLIRLLEQARATPLDDGHSRYRLVLQAPDGLGLTWHLRTELGAGPLALLQLRGFKLPARIFLEDGGTPLSLMTHGELP</sequence>
<reference evidence="5 6" key="1">
    <citation type="journal article" date="2013" name="Genome Announc.">
        <title>Complete Genome Sequence of the Carbazole Degrader Pseudomonas resinovorans Strain CA10 (NBRC 106553).</title>
        <authorList>
            <person name="Shintani M."/>
            <person name="Hosoyama A."/>
            <person name="Ohji S."/>
            <person name="Tsuchikane K."/>
            <person name="Takarada H."/>
            <person name="Yamazoe A."/>
            <person name="Fujita N."/>
            <person name="Nojiri H."/>
        </authorList>
    </citation>
    <scope>NUCLEOTIDE SEQUENCE [LARGE SCALE GENOMIC DNA]</scope>
    <source>
        <strain evidence="5 6">NBRC 106553</strain>
    </source>
</reference>
<feature type="domain" description="Type VI secretion system IcmF C-terminal" evidence="2">
    <location>
        <begin position="964"/>
        <end position="1070"/>
    </location>
</feature>
<dbReference type="PANTHER" id="PTHR36153:SF1">
    <property type="entry name" value="TYPE VI SECRETION SYSTEM COMPONENT TSSM1"/>
    <property type="match status" value="1"/>
</dbReference>
<dbReference type="EMBL" id="AP013068">
    <property type="protein sequence ID" value="BAN45903.1"/>
    <property type="molecule type" value="Genomic_DNA"/>
</dbReference>
<dbReference type="PANTHER" id="PTHR36153">
    <property type="entry name" value="INNER MEMBRANE PROTEIN-RELATED"/>
    <property type="match status" value="1"/>
</dbReference>
<keyword evidence="1" id="KW-0472">Membrane</keyword>
<proteinExistence type="predicted"/>
<dbReference type="Proteomes" id="UP000015503">
    <property type="component" value="Chromosome"/>
</dbReference>
<feature type="transmembrane region" description="Helical" evidence="1">
    <location>
        <begin position="40"/>
        <end position="61"/>
    </location>
</feature>
<gene>
    <name evidence="5" type="ORF">PCA10_01710</name>
</gene>
<evidence type="ECO:0000259" key="3">
    <source>
        <dbReference type="Pfam" id="PF06761"/>
    </source>
</evidence>
<keyword evidence="6" id="KW-1185">Reference proteome</keyword>
<feature type="transmembrane region" description="Helical" evidence="1">
    <location>
        <begin position="344"/>
        <end position="365"/>
    </location>
</feature>
<accession>S6AL05</accession>
<dbReference type="Pfam" id="PF06744">
    <property type="entry name" value="IcmF_C"/>
    <property type="match status" value="1"/>
</dbReference>
<dbReference type="Pfam" id="PF06761">
    <property type="entry name" value="IcmF-related"/>
    <property type="match status" value="1"/>
</dbReference>
<name>S6AL05_METRE</name>
<dbReference type="InterPro" id="IPR010623">
    <property type="entry name" value="IcmF_C"/>
</dbReference>
<organism evidence="5 6">
    <name type="scientific">Metapseudomonas resinovorans NBRC 106553</name>
    <dbReference type="NCBI Taxonomy" id="1245471"/>
    <lineage>
        <taxon>Bacteria</taxon>
        <taxon>Pseudomonadati</taxon>
        <taxon>Pseudomonadota</taxon>
        <taxon>Gammaproteobacteria</taxon>
        <taxon>Pseudomonadales</taxon>
        <taxon>Pseudomonadaceae</taxon>
        <taxon>Metapseudomonas</taxon>
    </lineage>
</organism>
<feature type="transmembrane region" description="Helical" evidence="1">
    <location>
        <begin position="7"/>
        <end position="25"/>
    </location>
</feature>
<dbReference type="STRING" id="1245471.PCA10_01710"/>